<accession>A0A0L6Z6D2</accession>
<dbReference type="RefSeq" id="WP_052222852.1">
    <property type="nucleotide sequence ID" value="NZ_LHUR01000042.1"/>
</dbReference>
<gene>
    <name evidence="2" type="ORF">CLHOM_34180</name>
</gene>
<protein>
    <submittedName>
        <fullName evidence="2">Uncharacterized protein</fullName>
    </submittedName>
</protein>
<keyword evidence="1" id="KW-0812">Transmembrane</keyword>
<proteinExistence type="predicted"/>
<dbReference type="EMBL" id="LHUR01000042">
    <property type="protein sequence ID" value="KOA18516.1"/>
    <property type="molecule type" value="Genomic_DNA"/>
</dbReference>
<organism evidence="2 3">
    <name type="scientific">Clostridium homopropionicum DSM 5847</name>
    <dbReference type="NCBI Taxonomy" id="1121318"/>
    <lineage>
        <taxon>Bacteria</taxon>
        <taxon>Bacillati</taxon>
        <taxon>Bacillota</taxon>
        <taxon>Clostridia</taxon>
        <taxon>Eubacteriales</taxon>
        <taxon>Clostridiaceae</taxon>
        <taxon>Clostridium</taxon>
    </lineage>
</organism>
<dbReference type="Proteomes" id="UP000037043">
    <property type="component" value="Unassembled WGS sequence"/>
</dbReference>
<comment type="caution">
    <text evidence="2">The sequence shown here is derived from an EMBL/GenBank/DDBJ whole genome shotgun (WGS) entry which is preliminary data.</text>
</comment>
<dbReference type="PATRIC" id="fig|1121318.3.peg.3415"/>
<keyword evidence="1" id="KW-1133">Transmembrane helix</keyword>
<evidence type="ECO:0000313" key="2">
    <source>
        <dbReference type="EMBL" id="KOA18516.1"/>
    </source>
</evidence>
<dbReference type="STRING" id="36844.SAMN04488501_10162"/>
<name>A0A0L6Z6D2_9CLOT</name>
<evidence type="ECO:0000256" key="1">
    <source>
        <dbReference type="SAM" id="Phobius"/>
    </source>
</evidence>
<keyword evidence="3" id="KW-1185">Reference proteome</keyword>
<keyword evidence="1" id="KW-0472">Membrane</keyword>
<evidence type="ECO:0000313" key="3">
    <source>
        <dbReference type="Proteomes" id="UP000037043"/>
    </source>
</evidence>
<reference evidence="3" key="1">
    <citation type="submission" date="2015-08" db="EMBL/GenBank/DDBJ databases">
        <title>Genome sequence of the strict anaerobe Clostridium homopropionicum LuHBu1 (DSM 5847T).</title>
        <authorList>
            <person name="Poehlein A."/>
            <person name="Beck M."/>
            <person name="Schiel-Bengelsdorf B."/>
            <person name="Bengelsdorf F.R."/>
            <person name="Daniel R."/>
            <person name="Duerre P."/>
        </authorList>
    </citation>
    <scope>NUCLEOTIDE SEQUENCE [LARGE SCALE GENOMIC DNA]</scope>
    <source>
        <strain evidence="3">DSM 5847</strain>
    </source>
</reference>
<feature type="transmembrane region" description="Helical" evidence="1">
    <location>
        <begin position="16"/>
        <end position="35"/>
    </location>
</feature>
<dbReference type="AlphaFoldDB" id="A0A0L6Z6D2"/>
<sequence length="59" mass="6872">MENIMKSISGGLKLRHILEIISTVGFSYLLLIFFITQEKDIFNKVWDAYKITFSLMSNI</sequence>